<name>A0AAV0DV82_9ASTE</name>
<dbReference type="EMBL" id="CAMAPF010000173">
    <property type="protein sequence ID" value="CAH9110696.1"/>
    <property type="molecule type" value="Genomic_DNA"/>
</dbReference>
<dbReference type="AlphaFoldDB" id="A0AAV0DV82"/>
<dbReference type="PANTHER" id="PTHR10693">
    <property type="entry name" value="RAS GTPASE-ACTIVATING PROTEIN-BINDING PROTEIN"/>
    <property type="match status" value="1"/>
</dbReference>
<dbReference type="GO" id="GO:1990904">
    <property type="term" value="C:ribonucleoprotein complex"/>
    <property type="evidence" value="ECO:0007669"/>
    <property type="project" value="TreeGrafter"/>
</dbReference>
<dbReference type="InterPro" id="IPR018222">
    <property type="entry name" value="Nuclear_transport_factor_2_euk"/>
</dbReference>
<keyword evidence="1" id="KW-0694">RNA-binding</keyword>
<sequence length="433" mass="49500">MTGRYSAENVGCTFTEEYYHVLHQRPEDTHQFYMDSSVADWEGKDGAVHSVTTIKRINDMILSSDYKDSDIEVKSFYAQNSFKGSILLVVTGNFTGKDDLTRTFSHTFHLARKETRIFVLSDILRFLDTHPSTCETENVSVLKASEVPSSNNSVNGETSMNPPLIQFPSPPDSVKVDEDLSLSLVPRVKLNYTFACIGSFFKHLDEYNVKSRITNLLYRYKVCNKQLTVPFDDIHVHFVRPTDWKENDEGEDMWIFADGYLYIRDQRIICKEFHVGLRNFVLKKLSTANKVRVMDATYQITLTLPLEEDPDQMMAALSNTLQTGDNPGPSTLIFKGLPQWFVHQSTSVRIFLETMGVVRHLDVEDDGISVEYEDFYKALNSLCGCSLQLERAVEGPSLIDYVLTWKGLRVCDDDDPTFICPLLKKEYRHPGLQ</sequence>
<gene>
    <name evidence="3" type="ORF">CEPIT_LOCUS19234</name>
</gene>
<evidence type="ECO:0000313" key="3">
    <source>
        <dbReference type="EMBL" id="CAH9110696.1"/>
    </source>
</evidence>
<dbReference type="CDD" id="cd00780">
    <property type="entry name" value="NTF2"/>
    <property type="match status" value="1"/>
</dbReference>
<accession>A0AAV0DV82</accession>
<dbReference type="InterPro" id="IPR002075">
    <property type="entry name" value="NTF2_dom"/>
</dbReference>
<dbReference type="PANTHER" id="PTHR10693:SF20">
    <property type="entry name" value="AT27578P"/>
    <property type="match status" value="1"/>
</dbReference>
<dbReference type="GO" id="GO:0005829">
    <property type="term" value="C:cytosol"/>
    <property type="evidence" value="ECO:0007669"/>
    <property type="project" value="TreeGrafter"/>
</dbReference>
<evidence type="ECO:0000313" key="4">
    <source>
        <dbReference type="Proteomes" id="UP001152523"/>
    </source>
</evidence>
<reference evidence="3" key="1">
    <citation type="submission" date="2022-07" db="EMBL/GenBank/DDBJ databases">
        <authorList>
            <person name="Macas J."/>
            <person name="Novak P."/>
            <person name="Neumann P."/>
        </authorList>
    </citation>
    <scope>NUCLEOTIDE SEQUENCE</scope>
</reference>
<evidence type="ECO:0000256" key="1">
    <source>
        <dbReference type="ARBA" id="ARBA00022884"/>
    </source>
</evidence>
<dbReference type="PROSITE" id="PS50177">
    <property type="entry name" value="NTF2_DOMAIN"/>
    <property type="match status" value="1"/>
</dbReference>
<dbReference type="InterPro" id="IPR032710">
    <property type="entry name" value="NTF2-like_dom_sf"/>
</dbReference>
<dbReference type="Gene3D" id="3.10.450.50">
    <property type="match status" value="1"/>
</dbReference>
<feature type="domain" description="NTF2" evidence="2">
    <location>
        <begin position="10"/>
        <end position="126"/>
    </location>
</feature>
<dbReference type="InterPro" id="IPR039539">
    <property type="entry name" value="Ras_GTPase_bind_prot"/>
</dbReference>
<protein>
    <recommendedName>
        <fullName evidence="2">NTF2 domain-containing protein</fullName>
    </recommendedName>
</protein>
<dbReference type="Pfam" id="PF02136">
    <property type="entry name" value="NTF2"/>
    <property type="match status" value="1"/>
</dbReference>
<dbReference type="Proteomes" id="UP001152523">
    <property type="component" value="Unassembled WGS sequence"/>
</dbReference>
<comment type="caution">
    <text evidence="3">The sequence shown here is derived from an EMBL/GenBank/DDBJ whole genome shotgun (WGS) entry which is preliminary data.</text>
</comment>
<dbReference type="GO" id="GO:0003729">
    <property type="term" value="F:mRNA binding"/>
    <property type="evidence" value="ECO:0007669"/>
    <property type="project" value="TreeGrafter"/>
</dbReference>
<evidence type="ECO:0000259" key="2">
    <source>
        <dbReference type="PROSITE" id="PS50177"/>
    </source>
</evidence>
<proteinExistence type="predicted"/>
<organism evidence="3 4">
    <name type="scientific">Cuscuta epithymum</name>
    <dbReference type="NCBI Taxonomy" id="186058"/>
    <lineage>
        <taxon>Eukaryota</taxon>
        <taxon>Viridiplantae</taxon>
        <taxon>Streptophyta</taxon>
        <taxon>Embryophyta</taxon>
        <taxon>Tracheophyta</taxon>
        <taxon>Spermatophyta</taxon>
        <taxon>Magnoliopsida</taxon>
        <taxon>eudicotyledons</taxon>
        <taxon>Gunneridae</taxon>
        <taxon>Pentapetalae</taxon>
        <taxon>asterids</taxon>
        <taxon>lamiids</taxon>
        <taxon>Solanales</taxon>
        <taxon>Convolvulaceae</taxon>
        <taxon>Cuscuteae</taxon>
        <taxon>Cuscuta</taxon>
        <taxon>Cuscuta subgen. Cuscuta</taxon>
    </lineage>
</organism>
<keyword evidence="4" id="KW-1185">Reference proteome</keyword>
<dbReference type="SUPFAM" id="SSF54427">
    <property type="entry name" value="NTF2-like"/>
    <property type="match status" value="1"/>
</dbReference>